<dbReference type="SMART" id="SM00345">
    <property type="entry name" value="HTH_GNTR"/>
    <property type="match status" value="1"/>
</dbReference>
<keyword evidence="6" id="KW-1185">Reference proteome</keyword>
<dbReference type="GO" id="GO:0003677">
    <property type="term" value="F:DNA binding"/>
    <property type="evidence" value="ECO:0007669"/>
    <property type="project" value="UniProtKB-KW"/>
</dbReference>
<organism evidence="5 6">
    <name type="scientific">Rubripirellula lacrimiformis</name>
    <dbReference type="NCBI Taxonomy" id="1930273"/>
    <lineage>
        <taxon>Bacteria</taxon>
        <taxon>Pseudomonadati</taxon>
        <taxon>Planctomycetota</taxon>
        <taxon>Planctomycetia</taxon>
        <taxon>Pirellulales</taxon>
        <taxon>Pirellulaceae</taxon>
        <taxon>Rubripirellula</taxon>
    </lineage>
</organism>
<keyword evidence="3" id="KW-0804">Transcription</keyword>
<dbReference type="InterPro" id="IPR036390">
    <property type="entry name" value="WH_DNA-bd_sf"/>
</dbReference>
<dbReference type="EMBL" id="CP036525">
    <property type="protein sequence ID" value="QDT02363.1"/>
    <property type="molecule type" value="Genomic_DNA"/>
</dbReference>
<dbReference type="PANTHER" id="PTHR38445:SF9">
    <property type="entry name" value="HTH-TYPE TRANSCRIPTIONAL REPRESSOR YTRA"/>
    <property type="match status" value="1"/>
</dbReference>
<evidence type="ECO:0000256" key="1">
    <source>
        <dbReference type="ARBA" id="ARBA00023015"/>
    </source>
</evidence>
<gene>
    <name evidence="5" type="primary">ytrA_1</name>
    <name evidence="5" type="ORF">K227x_07390</name>
</gene>
<dbReference type="InterPro" id="IPR036388">
    <property type="entry name" value="WH-like_DNA-bd_sf"/>
</dbReference>
<evidence type="ECO:0000259" key="4">
    <source>
        <dbReference type="PROSITE" id="PS50949"/>
    </source>
</evidence>
<dbReference type="Proteomes" id="UP000318538">
    <property type="component" value="Chromosome"/>
</dbReference>
<dbReference type="InterPro" id="IPR000524">
    <property type="entry name" value="Tscrpt_reg_HTH_GntR"/>
</dbReference>
<evidence type="ECO:0000313" key="5">
    <source>
        <dbReference type="EMBL" id="QDT02363.1"/>
    </source>
</evidence>
<dbReference type="OrthoDB" id="9801546at2"/>
<proteinExistence type="predicted"/>
<dbReference type="CDD" id="cd07377">
    <property type="entry name" value="WHTH_GntR"/>
    <property type="match status" value="1"/>
</dbReference>
<name>A0A517N5H2_9BACT</name>
<reference evidence="5 6" key="1">
    <citation type="submission" date="2019-02" db="EMBL/GenBank/DDBJ databases">
        <title>Deep-cultivation of Planctomycetes and their phenomic and genomic characterization uncovers novel biology.</title>
        <authorList>
            <person name="Wiegand S."/>
            <person name="Jogler M."/>
            <person name="Boedeker C."/>
            <person name="Pinto D."/>
            <person name="Vollmers J."/>
            <person name="Rivas-Marin E."/>
            <person name="Kohn T."/>
            <person name="Peeters S.H."/>
            <person name="Heuer A."/>
            <person name="Rast P."/>
            <person name="Oberbeckmann S."/>
            <person name="Bunk B."/>
            <person name="Jeske O."/>
            <person name="Meyerdierks A."/>
            <person name="Storesund J.E."/>
            <person name="Kallscheuer N."/>
            <person name="Luecker S."/>
            <person name="Lage O.M."/>
            <person name="Pohl T."/>
            <person name="Merkel B.J."/>
            <person name="Hornburger P."/>
            <person name="Mueller R.-W."/>
            <person name="Bruemmer F."/>
            <person name="Labrenz M."/>
            <person name="Spormann A.M."/>
            <person name="Op den Camp H."/>
            <person name="Overmann J."/>
            <person name="Amann R."/>
            <person name="Jetten M.S.M."/>
            <person name="Mascher T."/>
            <person name="Medema M.H."/>
            <person name="Devos D.P."/>
            <person name="Kaster A.-K."/>
            <person name="Ovreas L."/>
            <person name="Rohde M."/>
            <person name="Galperin M.Y."/>
            <person name="Jogler C."/>
        </authorList>
    </citation>
    <scope>NUCLEOTIDE SEQUENCE [LARGE SCALE GENOMIC DNA]</scope>
    <source>
        <strain evidence="5 6">K22_7</strain>
    </source>
</reference>
<dbReference type="GO" id="GO:0003700">
    <property type="term" value="F:DNA-binding transcription factor activity"/>
    <property type="evidence" value="ECO:0007669"/>
    <property type="project" value="InterPro"/>
</dbReference>
<accession>A0A517N5H2</accession>
<keyword evidence="1" id="KW-0805">Transcription regulation</keyword>
<dbReference type="Pfam" id="PF00392">
    <property type="entry name" value="GntR"/>
    <property type="match status" value="1"/>
</dbReference>
<dbReference type="PROSITE" id="PS50949">
    <property type="entry name" value="HTH_GNTR"/>
    <property type="match status" value="1"/>
</dbReference>
<dbReference type="PANTHER" id="PTHR38445">
    <property type="entry name" value="HTH-TYPE TRANSCRIPTIONAL REPRESSOR YTRA"/>
    <property type="match status" value="1"/>
</dbReference>
<dbReference type="RefSeq" id="WP_145168083.1">
    <property type="nucleotide sequence ID" value="NZ_CP036525.1"/>
</dbReference>
<dbReference type="AlphaFoldDB" id="A0A517N5H2"/>
<dbReference type="Gene3D" id="1.10.10.10">
    <property type="entry name" value="Winged helix-like DNA-binding domain superfamily/Winged helix DNA-binding domain"/>
    <property type="match status" value="1"/>
</dbReference>
<protein>
    <submittedName>
        <fullName evidence="5">HTH-type transcriptional repressor YtrA</fullName>
    </submittedName>
</protein>
<evidence type="ECO:0000256" key="3">
    <source>
        <dbReference type="ARBA" id="ARBA00023163"/>
    </source>
</evidence>
<dbReference type="KEGG" id="rlc:K227x_07390"/>
<dbReference type="SUPFAM" id="SSF46785">
    <property type="entry name" value="Winged helix' DNA-binding domain"/>
    <property type="match status" value="1"/>
</dbReference>
<keyword evidence="2" id="KW-0238">DNA-binding</keyword>
<sequence length="127" mass="14597">MKIDPKSHTPIFQQIAEQLRSRIRNQAYLPGEMLPSLRSFAVEIGVNPNTIQRAYEMLEREGIVESRRGVGIFVTRDEARLSDRLEQQTLNKLKKIIEKALRSGVSPDRVRALFESSLRNYLSELDA</sequence>
<evidence type="ECO:0000256" key="2">
    <source>
        <dbReference type="ARBA" id="ARBA00023125"/>
    </source>
</evidence>
<feature type="domain" description="HTH gntR-type" evidence="4">
    <location>
        <begin position="9"/>
        <end position="77"/>
    </location>
</feature>
<evidence type="ECO:0000313" key="6">
    <source>
        <dbReference type="Proteomes" id="UP000318538"/>
    </source>
</evidence>